<reference evidence="1" key="1">
    <citation type="submission" date="2020-12" db="EMBL/GenBank/DDBJ databases">
        <title>Sanguibacter suaedae sp. nov., isolated from Suaeda aralocaspica.</title>
        <authorList>
            <person name="Ma Q."/>
        </authorList>
    </citation>
    <scope>NUCLEOTIDE SEQUENCE</scope>
    <source>
        <strain evidence="1">YZGR15</strain>
    </source>
</reference>
<dbReference type="Proteomes" id="UP000602087">
    <property type="component" value="Unassembled WGS sequence"/>
</dbReference>
<organism evidence="1 2">
    <name type="scientific">Sanguibacter suaedae</name>
    <dbReference type="NCBI Taxonomy" id="2795737"/>
    <lineage>
        <taxon>Bacteria</taxon>
        <taxon>Bacillati</taxon>
        <taxon>Actinomycetota</taxon>
        <taxon>Actinomycetes</taxon>
        <taxon>Micrococcales</taxon>
        <taxon>Sanguibacteraceae</taxon>
        <taxon>Sanguibacter</taxon>
    </lineage>
</organism>
<keyword evidence="2" id="KW-1185">Reference proteome</keyword>
<dbReference type="InterPro" id="IPR047681">
    <property type="entry name" value="PPA1309-like"/>
</dbReference>
<name>A0A934I8D0_9MICO</name>
<evidence type="ECO:0000313" key="2">
    <source>
        <dbReference type="Proteomes" id="UP000602087"/>
    </source>
</evidence>
<proteinExistence type="predicted"/>
<dbReference type="RefSeq" id="WP_198734671.1">
    <property type="nucleotide sequence ID" value="NZ_JAEINH010000016.1"/>
</dbReference>
<gene>
    <name evidence="1" type="ORF">JAV76_13870</name>
</gene>
<comment type="caution">
    <text evidence="1">The sequence shown here is derived from an EMBL/GenBank/DDBJ whole genome shotgun (WGS) entry which is preliminary data.</text>
</comment>
<evidence type="ECO:0000313" key="1">
    <source>
        <dbReference type="EMBL" id="MBI9116101.1"/>
    </source>
</evidence>
<dbReference type="EMBL" id="JAEINH010000016">
    <property type="protein sequence ID" value="MBI9116101.1"/>
    <property type="molecule type" value="Genomic_DNA"/>
</dbReference>
<accession>A0A934I8D0</accession>
<dbReference type="AlphaFoldDB" id="A0A934I8D0"/>
<protein>
    <submittedName>
        <fullName evidence="1">Uncharacterized protein</fullName>
    </submittedName>
</protein>
<dbReference type="NCBIfam" id="NF040618">
    <property type="entry name" value="PPA1309_fam"/>
    <property type="match status" value="1"/>
</dbReference>
<sequence length="186" mass="19600">MTSPDAPTITAAQRALAEAVTDVERHVAATGWDAPTRVFALVSTQAALAAEPELAAQLPADTVRAALDDPTHLTSVEQDELPTTAGLEDLLASIVWPDAVDGAAVVVERIVLPPSAEDEVPEDPAAALVYLENHPDRQDVRMAVGVLRDGTSWCALRTRANDSDLEVGHGPDLVPGLVEALLTTFE</sequence>